<dbReference type="AlphaFoldDB" id="A0ABD3B266"/>
<proteinExistence type="predicted"/>
<keyword evidence="3" id="KW-1185">Reference proteome</keyword>
<organism evidence="2 3">
    <name type="scientific">Cinchona calisaya</name>
    <dbReference type="NCBI Taxonomy" id="153742"/>
    <lineage>
        <taxon>Eukaryota</taxon>
        <taxon>Viridiplantae</taxon>
        <taxon>Streptophyta</taxon>
        <taxon>Embryophyta</taxon>
        <taxon>Tracheophyta</taxon>
        <taxon>Spermatophyta</taxon>
        <taxon>Magnoliopsida</taxon>
        <taxon>eudicotyledons</taxon>
        <taxon>Gunneridae</taxon>
        <taxon>Pentapetalae</taxon>
        <taxon>asterids</taxon>
        <taxon>lamiids</taxon>
        <taxon>Gentianales</taxon>
        <taxon>Rubiaceae</taxon>
        <taxon>Cinchonoideae</taxon>
        <taxon>Cinchoneae</taxon>
        <taxon>Cinchona</taxon>
    </lineage>
</organism>
<evidence type="ECO:0000313" key="2">
    <source>
        <dbReference type="EMBL" id="KAL3537630.1"/>
    </source>
</evidence>
<gene>
    <name evidence="2" type="ORF">ACH5RR_000996</name>
</gene>
<evidence type="ECO:0000259" key="1">
    <source>
        <dbReference type="Pfam" id="PF13456"/>
    </source>
</evidence>
<comment type="caution">
    <text evidence="2">The sequence shown here is derived from an EMBL/GenBank/DDBJ whole genome shotgun (WGS) entry which is preliminary data.</text>
</comment>
<accession>A0ABD3B266</accession>
<feature type="domain" description="RNase H type-1" evidence="1">
    <location>
        <begin position="33"/>
        <end position="110"/>
    </location>
</feature>
<reference evidence="2 3" key="1">
    <citation type="submission" date="2024-11" db="EMBL/GenBank/DDBJ databases">
        <title>A near-complete genome assembly of Cinchona calisaya.</title>
        <authorList>
            <person name="Lian D.C."/>
            <person name="Zhao X.W."/>
            <person name="Wei L."/>
        </authorList>
    </citation>
    <scope>NUCLEOTIDE SEQUENCE [LARGE SCALE GENOMIC DNA]</scope>
    <source>
        <tissue evidence="2">Nenye</tissue>
    </source>
</reference>
<name>A0ABD3B266_9GENT</name>
<dbReference type="InterPro" id="IPR002156">
    <property type="entry name" value="RNaseH_domain"/>
</dbReference>
<evidence type="ECO:0000313" key="3">
    <source>
        <dbReference type="Proteomes" id="UP001630127"/>
    </source>
</evidence>
<dbReference type="Proteomes" id="UP001630127">
    <property type="component" value="Unassembled WGS sequence"/>
</dbReference>
<sequence length="117" mass="13110">METSFPWHAQTQYFDGTSLGNPESLSIKEMENDAIGNLIFGLARWIELDTDMEAEAKAPLCGLQICKDKGLSYFLIEIYLESLGQMVYGVTQILFVGSRIQHVFQQANKVEDSLANS</sequence>
<dbReference type="EMBL" id="JBJUIK010000001">
    <property type="protein sequence ID" value="KAL3537630.1"/>
    <property type="molecule type" value="Genomic_DNA"/>
</dbReference>
<dbReference type="Pfam" id="PF13456">
    <property type="entry name" value="RVT_3"/>
    <property type="match status" value="1"/>
</dbReference>
<protein>
    <recommendedName>
        <fullName evidence="1">RNase H type-1 domain-containing protein</fullName>
    </recommendedName>
</protein>